<comment type="caution">
    <text evidence="10">The sequence shown here is derived from an EMBL/GenBank/DDBJ whole genome shotgun (WGS) entry which is preliminary data.</text>
</comment>
<evidence type="ECO:0000256" key="2">
    <source>
        <dbReference type="ARBA" id="ARBA00005697"/>
    </source>
</evidence>
<evidence type="ECO:0000313" key="10">
    <source>
        <dbReference type="EMBL" id="RGD84763.1"/>
    </source>
</evidence>
<dbReference type="PIRSF" id="PIRSF005353">
    <property type="entry name" value="PbuG"/>
    <property type="match status" value="1"/>
</dbReference>
<feature type="transmembrane region" description="Helical" evidence="9">
    <location>
        <begin position="131"/>
        <end position="155"/>
    </location>
</feature>
<gene>
    <name evidence="10" type="ORF">DXB93_10090</name>
</gene>
<reference evidence="10 11" key="1">
    <citation type="submission" date="2018-08" db="EMBL/GenBank/DDBJ databases">
        <title>A genome reference for cultivated species of the human gut microbiota.</title>
        <authorList>
            <person name="Zou Y."/>
            <person name="Xue W."/>
            <person name="Luo G."/>
        </authorList>
    </citation>
    <scope>NUCLEOTIDE SEQUENCE [LARGE SCALE GENOMIC DNA]</scope>
    <source>
        <strain evidence="10 11">OM06-4</strain>
    </source>
</reference>
<dbReference type="Pfam" id="PF00860">
    <property type="entry name" value="Xan_ur_permease"/>
    <property type="match status" value="1"/>
</dbReference>
<feature type="transmembrane region" description="Helical" evidence="9">
    <location>
        <begin position="193"/>
        <end position="213"/>
    </location>
</feature>
<evidence type="ECO:0000256" key="8">
    <source>
        <dbReference type="PIRNR" id="PIRNR005353"/>
    </source>
</evidence>
<evidence type="ECO:0000256" key="7">
    <source>
        <dbReference type="ARBA" id="ARBA00023136"/>
    </source>
</evidence>
<dbReference type="GO" id="GO:0005886">
    <property type="term" value="C:plasma membrane"/>
    <property type="evidence" value="ECO:0007669"/>
    <property type="project" value="UniProtKB-SubCell"/>
</dbReference>
<keyword evidence="3 8" id="KW-0813">Transport</keyword>
<feature type="transmembrane region" description="Helical" evidence="9">
    <location>
        <begin position="334"/>
        <end position="365"/>
    </location>
</feature>
<proteinExistence type="inferred from homology"/>
<evidence type="ECO:0000256" key="4">
    <source>
        <dbReference type="ARBA" id="ARBA00022475"/>
    </source>
</evidence>
<comment type="similarity">
    <text evidence="2 8">Belongs to the nucleobase:cation symporter-2 (NCS2) (TC 2.A.40) family. Azg-like subfamily.</text>
</comment>
<feature type="transmembrane region" description="Helical" evidence="9">
    <location>
        <begin position="98"/>
        <end position="119"/>
    </location>
</feature>
<accession>A0A3E3ECV8</accession>
<feature type="transmembrane region" description="Helical" evidence="9">
    <location>
        <begin position="20"/>
        <end position="37"/>
    </location>
</feature>
<feature type="transmembrane region" description="Helical" evidence="9">
    <location>
        <begin position="74"/>
        <end position="91"/>
    </location>
</feature>
<protein>
    <submittedName>
        <fullName evidence="10">NCS2 family permease</fullName>
    </submittedName>
</protein>
<dbReference type="InterPro" id="IPR026033">
    <property type="entry name" value="Azg-like_bact_archaea"/>
</dbReference>
<dbReference type="RefSeq" id="WP_117581554.1">
    <property type="nucleotide sequence ID" value="NZ_QUSL01000014.1"/>
</dbReference>
<feature type="transmembrane region" description="Helical" evidence="9">
    <location>
        <begin position="377"/>
        <end position="408"/>
    </location>
</feature>
<dbReference type="AlphaFoldDB" id="A0A3E3ECV8"/>
<dbReference type="InterPro" id="IPR045018">
    <property type="entry name" value="Azg-like"/>
</dbReference>
<evidence type="ECO:0000256" key="9">
    <source>
        <dbReference type="SAM" id="Phobius"/>
    </source>
</evidence>
<name>A0A3E3ECV8_9FIRM</name>
<organism evidence="10 11">
    <name type="scientific">Thomasclavelia ramosa</name>
    <dbReference type="NCBI Taxonomy" id="1547"/>
    <lineage>
        <taxon>Bacteria</taxon>
        <taxon>Bacillati</taxon>
        <taxon>Bacillota</taxon>
        <taxon>Erysipelotrichia</taxon>
        <taxon>Erysipelotrichales</taxon>
        <taxon>Coprobacillaceae</taxon>
        <taxon>Thomasclavelia</taxon>
    </lineage>
</organism>
<evidence type="ECO:0000256" key="5">
    <source>
        <dbReference type="ARBA" id="ARBA00022692"/>
    </source>
</evidence>
<dbReference type="Proteomes" id="UP000261032">
    <property type="component" value="Unassembled WGS sequence"/>
</dbReference>
<feature type="transmembrane region" description="Helical" evidence="9">
    <location>
        <begin position="167"/>
        <end position="187"/>
    </location>
</feature>
<dbReference type="PANTHER" id="PTHR43337:SF1">
    <property type="entry name" value="XANTHINE_URACIL PERMEASE C887.17-RELATED"/>
    <property type="match status" value="1"/>
</dbReference>
<evidence type="ECO:0000256" key="6">
    <source>
        <dbReference type="ARBA" id="ARBA00022989"/>
    </source>
</evidence>
<dbReference type="PANTHER" id="PTHR43337">
    <property type="entry name" value="XANTHINE/URACIL PERMEASE C887.17-RELATED"/>
    <property type="match status" value="1"/>
</dbReference>
<dbReference type="EMBL" id="QUSL01000014">
    <property type="protein sequence ID" value="RGD84763.1"/>
    <property type="molecule type" value="Genomic_DNA"/>
</dbReference>
<keyword evidence="5 8" id="KW-0812">Transmembrane</keyword>
<keyword evidence="6 8" id="KW-1133">Transmembrane helix</keyword>
<evidence type="ECO:0000256" key="1">
    <source>
        <dbReference type="ARBA" id="ARBA00004651"/>
    </source>
</evidence>
<dbReference type="GO" id="GO:0005345">
    <property type="term" value="F:purine nucleobase transmembrane transporter activity"/>
    <property type="evidence" value="ECO:0007669"/>
    <property type="project" value="TreeGrafter"/>
</dbReference>
<keyword evidence="7 8" id="KW-0472">Membrane</keyword>
<comment type="subcellular location">
    <subcellularLocation>
        <location evidence="1 8">Cell membrane</location>
        <topology evidence="1 8">Multi-pass membrane protein</topology>
    </subcellularLocation>
</comment>
<feature type="transmembrane region" description="Helical" evidence="9">
    <location>
        <begin position="420"/>
        <end position="437"/>
    </location>
</feature>
<sequence>MLEKIFKLKEKGTTVKTEVIAGITTFLAMAYILAVNPNMLSETGLSYDGVFLATALSSGIATLIMGLLANYPVALAPGMGVNALFTYTLVFSMGYSPAAALAAVVVSGIIFLLISVTGVRKAIINAIPQQLKLAIGAGIGFFIAFIGLKNAGIIIGSESTFVALGKLTDPVVLLAVFGVLITIILMARKTPAAVFYGLVITAIVGIVAGLCGIEGMPAMPSKIVSIDLDTSGFGIFMNGFGELFSHPDCIVALFSLLFVDFFDTAGTLISVANKTNLVDENGELDNIEQALVADSTGTVIGGILGTSTVTSFVESTAGVEAGGRTGLTACTTAILFFLSILFAPVLSVVTSAVTAPALVAVGISMATQLGGIDWDDIVFAASGFITVIMMILTYSISDGIAFGFIVYGITSVIAGRTKEIKPIVWALILIFVVYFALI</sequence>
<dbReference type="InterPro" id="IPR006043">
    <property type="entry name" value="NCS2"/>
</dbReference>
<evidence type="ECO:0000313" key="11">
    <source>
        <dbReference type="Proteomes" id="UP000261032"/>
    </source>
</evidence>
<keyword evidence="4 8" id="KW-1003">Cell membrane</keyword>
<feature type="transmembrane region" description="Helical" evidence="9">
    <location>
        <begin position="49"/>
        <end position="68"/>
    </location>
</feature>
<evidence type="ECO:0000256" key="3">
    <source>
        <dbReference type="ARBA" id="ARBA00022448"/>
    </source>
</evidence>